<dbReference type="Proteomes" id="UP000191554">
    <property type="component" value="Unassembled WGS sequence"/>
</dbReference>
<feature type="domain" description="Methyltransferase FkbM" evidence="1">
    <location>
        <begin position="189"/>
        <end position="322"/>
    </location>
</feature>
<gene>
    <name evidence="2" type="ORF">CLHUN_18570</name>
</gene>
<dbReference type="AlphaFoldDB" id="A0A1V4SK70"/>
<dbReference type="InterPro" id="IPR006342">
    <property type="entry name" value="FkbM_mtfrase"/>
</dbReference>
<dbReference type="Pfam" id="PF05050">
    <property type="entry name" value="Methyltransf_21"/>
    <property type="match status" value="1"/>
</dbReference>
<reference evidence="2 3" key="1">
    <citation type="submission" date="2017-03" db="EMBL/GenBank/DDBJ databases">
        <title>Genome sequence of Clostridium hungatei DSM 14427.</title>
        <authorList>
            <person name="Poehlein A."/>
            <person name="Daniel R."/>
        </authorList>
    </citation>
    <scope>NUCLEOTIDE SEQUENCE [LARGE SCALE GENOMIC DNA]</scope>
    <source>
        <strain evidence="2 3">DSM 14427</strain>
    </source>
</reference>
<dbReference type="RefSeq" id="WP_080064296.1">
    <property type="nucleotide sequence ID" value="NZ_MZGX01000010.1"/>
</dbReference>
<sequence length="358" mass="40462">MMKQVCGINLEQKDINRTEFISSLKGRKIALYGAGGIGCVTCGILKEKGCGVQCFVDDDRAKQGTYVDGIKVEHPDILSQEDGFIILICLPNPMEVYHRLLSRGCGNVQYYPVMMVERDFYNAALLENDREKIERVYGLLSDDFSRTVFTNILKHRATMDFSCLDGILSPKQYFPTDLFTLDRCECFVDGGVYNGETIADFISITENSFSHIYGFEPDRQNYEKFAPRVTSLSPERISLYNMGLYSINGESSFNGNGSSSSSICDTGRDKVMLAKLDDVVGEHIPTYIKLDIEGAEEEALYGMKNTIEKHRPKLAISIYHKAADLWELPLLLHSLETSYRLYIRHYSNGLHETVCYAL</sequence>
<dbReference type="OrthoDB" id="5329963at2"/>
<dbReference type="EMBL" id="MZGX01000010">
    <property type="protein sequence ID" value="OPX44302.1"/>
    <property type="molecule type" value="Genomic_DNA"/>
</dbReference>
<protein>
    <recommendedName>
        <fullName evidence="1">Methyltransferase FkbM domain-containing protein</fullName>
    </recommendedName>
</protein>
<accession>A0A1V4SK70</accession>
<evidence type="ECO:0000313" key="3">
    <source>
        <dbReference type="Proteomes" id="UP000191554"/>
    </source>
</evidence>
<name>A0A1V4SK70_RUMHU</name>
<dbReference type="Gene3D" id="3.40.50.150">
    <property type="entry name" value="Vaccinia Virus protein VP39"/>
    <property type="match status" value="1"/>
</dbReference>
<dbReference type="Gene3D" id="3.40.50.720">
    <property type="entry name" value="NAD(P)-binding Rossmann-like Domain"/>
    <property type="match status" value="1"/>
</dbReference>
<dbReference type="STRING" id="48256.CLHUN_18570"/>
<evidence type="ECO:0000313" key="2">
    <source>
        <dbReference type="EMBL" id="OPX44302.1"/>
    </source>
</evidence>
<dbReference type="NCBIfam" id="TIGR01444">
    <property type="entry name" value="fkbM_fam"/>
    <property type="match status" value="1"/>
</dbReference>
<dbReference type="SUPFAM" id="SSF53335">
    <property type="entry name" value="S-adenosyl-L-methionine-dependent methyltransferases"/>
    <property type="match status" value="1"/>
</dbReference>
<dbReference type="InterPro" id="IPR029063">
    <property type="entry name" value="SAM-dependent_MTases_sf"/>
</dbReference>
<organism evidence="2 3">
    <name type="scientific">Ruminiclostridium hungatei</name>
    <name type="common">Clostridium hungatei</name>
    <dbReference type="NCBI Taxonomy" id="48256"/>
    <lineage>
        <taxon>Bacteria</taxon>
        <taxon>Bacillati</taxon>
        <taxon>Bacillota</taxon>
        <taxon>Clostridia</taxon>
        <taxon>Eubacteriales</taxon>
        <taxon>Oscillospiraceae</taxon>
        <taxon>Ruminiclostridium</taxon>
    </lineage>
</organism>
<comment type="caution">
    <text evidence="2">The sequence shown here is derived from an EMBL/GenBank/DDBJ whole genome shotgun (WGS) entry which is preliminary data.</text>
</comment>
<proteinExistence type="predicted"/>
<keyword evidence="3" id="KW-1185">Reference proteome</keyword>
<evidence type="ECO:0000259" key="1">
    <source>
        <dbReference type="Pfam" id="PF05050"/>
    </source>
</evidence>